<dbReference type="PROSITE" id="PS50088">
    <property type="entry name" value="ANK_REPEAT"/>
    <property type="match status" value="2"/>
</dbReference>
<proteinExistence type="predicted"/>
<dbReference type="PANTHER" id="PTHR24198">
    <property type="entry name" value="ANKYRIN REPEAT AND PROTEIN KINASE DOMAIN-CONTAINING PROTEIN"/>
    <property type="match status" value="1"/>
</dbReference>
<name>A0AAV4BCW7_9GAST</name>
<dbReference type="InterPro" id="IPR002110">
    <property type="entry name" value="Ankyrin_rpt"/>
</dbReference>
<evidence type="ECO:0000256" key="3">
    <source>
        <dbReference type="PROSITE-ProRule" id="PRU00023"/>
    </source>
</evidence>
<keyword evidence="5" id="KW-1185">Reference proteome</keyword>
<gene>
    <name evidence="4" type="ORF">PoB_004324300</name>
</gene>
<dbReference type="InterPro" id="IPR036770">
    <property type="entry name" value="Ankyrin_rpt-contain_sf"/>
</dbReference>
<feature type="repeat" description="ANK" evidence="3">
    <location>
        <begin position="101"/>
        <end position="137"/>
    </location>
</feature>
<evidence type="ECO:0000313" key="4">
    <source>
        <dbReference type="EMBL" id="GFO16738.1"/>
    </source>
</evidence>
<organism evidence="4 5">
    <name type="scientific">Plakobranchus ocellatus</name>
    <dbReference type="NCBI Taxonomy" id="259542"/>
    <lineage>
        <taxon>Eukaryota</taxon>
        <taxon>Metazoa</taxon>
        <taxon>Spiralia</taxon>
        <taxon>Lophotrochozoa</taxon>
        <taxon>Mollusca</taxon>
        <taxon>Gastropoda</taxon>
        <taxon>Heterobranchia</taxon>
        <taxon>Euthyneura</taxon>
        <taxon>Panpulmonata</taxon>
        <taxon>Sacoglossa</taxon>
        <taxon>Placobranchoidea</taxon>
        <taxon>Plakobranchidae</taxon>
        <taxon>Plakobranchus</taxon>
    </lineage>
</organism>
<comment type="caution">
    <text evidence="4">The sequence shown here is derived from an EMBL/GenBank/DDBJ whole genome shotgun (WGS) entry which is preliminary data.</text>
</comment>
<evidence type="ECO:0000256" key="1">
    <source>
        <dbReference type="ARBA" id="ARBA00022737"/>
    </source>
</evidence>
<keyword evidence="1" id="KW-0677">Repeat</keyword>
<evidence type="ECO:0000256" key="2">
    <source>
        <dbReference type="ARBA" id="ARBA00023043"/>
    </source>
</evidence>
<dbReference type="Gene3D" id="1.25.40.20">
    <property type="entry name" value="Ankyrin repeat-containing domain"/>
    <property type="match status" value="1"/>
</dbReference>
<dbReference type="SUPFAM" id="SSF48403">
    <property type="entry name" value="Ankyrin repeat"/>
    <property type="match status" value="1"/>
</dbReference>
<dbReference type="Proteomes" id="UP000735302">
    <property type="component" value="Unassembled WGS sequence"/>
</dbReference>
<dbReference type="PANTHER" id="PTHR24198:SF165">
    <property type="entry name" value="ANKYRIN REPEAT-CONTAINING PROTEIN-RELATED"/>
    <property type="match status" value="1"/>
</dbReference>
<dbReference type="EMBL" id="BLXT01004716">
    <property type="protein sequence ID" value="GFO16738.1"/>
    <property type="molecule type" value="Genomic_DNA"/>
</dbReference>
<keyword evidence="2 3" id="KW-0040">ANK repeat</keyword>
<feature type="repeat" description="ANK" evidence="3">
    <location>
        <begin position="35"/>
        <end position="62"/>
    </location>
</feature>
<protein>
    <submittedName>
        <fullName evidence="4">Ankyrin repeat domain-containing protein</fullName>
    </submittedName>
</protein>
<dbReference type="AlphaFoldDB" id="A0AAV4BCW7"/>
<dbReference type="SMART" id="SM00248">
    <property type="entry name" value="ANK"/>
    <property type="match status" value="3"/>
</dbReference>
<dbReference type="Pfam" id="PF12796">
    <property type="entry name" value="Ank_2"/>
    <property type="match status" value="1"/>
</dbReference>
<dbReference type="PROSITE" id="PS50297">
    <property type="entry name" value="ANK_REP_REGION"/>
    <property type="match status" value="2"/>
</dbReference>
<accession>A0AAV4BCW7</accession>
<evidence type="ECO:0000313" key="5">
    <source>
        <dbReference type="Proteomes" id="UP000735302"/>
    </source>
</evidence>
<reference evidence="4 5" key="1">
    <citation type="journal article" date="2021" name="Elife">
        <title>Chloroplast acquisition without the gene transfer in kleptoplastic sea slugs, Plakobranchus ocellatus.</title>
        <authorList>
            <person name="Maeda T."/>
            <person name="Takahashi S."/>
            <person name="Yoshida T."/>
            <person name="Shimamura S."/>
            <person name="Takaki Y."/>
            <person name="Nagai Y."/>
            <person name="Toyoda A."/>
            <person name="Suzuki Y."/>
            <person name="Arimoto A."/>
            <person name="Ishii H."/>
            <person name="Satoh N."/>
            <person name="Nishiyama T."/>
            <person name="Hasebe M."/>
            <person name="Maruyama T."/>
            <person name="Minagawa J."/>
            <person name="Obokata J."/>
            <person name="Shigenobu S."/>
        </authorList>
    </citation>
    <scope>NUCLEOTIDE SEQUENCE [LARGE SCALE GENOMIC DNA]</scope>
</reference>
<dbReference type="Pfam" id="PF00023">
    <property type="entry name" value="Ank"/>
    <property type="match status" value="1"/>
</dbReference>
<sequence>MVSKRRKHLAIFVGGSRIRVILQFRSTNFGTCSYCKKTAIHYAIIAGSNGIVNALLRRGASVARPPGYKYSALHTAVIHDKPDMCELVIRWDGRLDEVTDEGSTPLQLACAAPGLRNRLQIIQVLLRHGADPNANSRFVSYSSPFLAPLTEYLRWGVGLSSRINWDVEEGGEERYHPEDVRYSIVHALLLYGAKVHFCAASTSSRMKDPHGILHSVQFLEKAPDVFALLVSAATKVDLDSVQAYSSLSDEQRKVLLAVGKGPRDLRTLVHLFLRDYFRPNFPKSVSVLPLPEVVKRFLLFNPPPEENHVT</sequence>